<comment type="caution">
    <text evidence="2">The sequence shown here is derived from an EMBL/GenBank/DDBJ whole genome shotgun (WGS) entry which is preliminary data.</text>
</comment>
<evidence type="ECO:0000256" key="1">
    <source>
        <dbReference type="SAM" id="Phobius"/>
    </source>
</evidence>
<dbReference type="EMBL" id="JADOET010000014">
    <property type="protein sequence ID" value="MBF8151046.1"/>
    <property type="molecule type" value="Genomic_DNA"/>
</dbReference>
<feature type="transmembrane region" description="Helical" evidence="1">
    <location>
        <begin position="60"/>
        <end position="82"/>
    </location>
</feature>
<reference evidence="2 3" key="1">
    <citation type="submission" date="2020-11" db="EMBL/GenBank/DDBJ databases">
        <title>Winogradskyella marina sp. nov., isolated from marine sediment.</title>
        <authorList>
            <person name="Bo J."/>
            <person name="Wang S."/>
            <person name="Song X."/>
            <person name="Du Z."/>
        </authorList>
    </citation>
    <scope>NUCLEOTIDE SEQUENCE [LARGE SCALE GENOMIC DNA]</scope>
    <source>
        <strain evidence="2 3">F6397</strain>
    </source>
</reference>
<dbReference type="Proteomes" id="UP000611215">
    <property type="component" value="Unassembled WGS sequence"/>
</dbReference>
<gene>
    <name evidence="2" type="ORF">ITJ86_14135</name>
</gene>
<accession>A0ABS0EQL0</accession>
<keyword evidence="1" id="KW-0812">Transmembrane</keyword>
<feature type="transmembrane region" description="Helical" evidence="1">
    <location>
        <begin position="94"/>
        <end position="114"/>
    </location>
</feature>
<protein>
    <submittedName>
        <fullName evidence="2">Uncharacterized protein</fullName>
    </submittedName>
</protein>
<name>A0ABS0EQL0_9FLAO</name>
<evidence type="ECO:0000313" key="3">
    <source>
        <dbReference type="Proteomes" id="UP000611215"/>
    </source>
</evidence>
<keyword evidence="1" id="KW-1133">Transmembrane helix</keyword>
<keyword evidence="3" id="KW-1185">Reference proteome</keyword>
<proteinExistence type="predicted"/>
<sequence length="220" mass="24800">MDLPKGFHDEVNEAKENTHSAKDTIKSKVSTSPLKPGGANFKTNVLTQANSSKLIYKPSIGAAIFSFIFFAVGFGVLFFALFPLFKTNIEIVSINWFLILFGLLFSSAGGFMFYKFYKPRVFDKQQGIYYTTYKFNLHQSRKQQSDDYLPLKSIVAIQIIGEHIQSDDSSYKSFELNLVLDDASRKNVVDHGSLKSLIIDAEMLSEFLNVPIWHAGSIND</sequence>
<dbReference type="RefSeq" id="WP_195872303.1">
    <property type="nucleotide sequence ID" value="NZ_JADOET010000014.1"/>
</dbReference>
<evidence type="ECO:0000313" key="2">
    <source>
        <dbReference type="EMBL" id="MBF8151046.1"/>
    </source>
</evidence>
<keyword evidence="1" id="KW-0472">Membrane</keyword>
<organism evidence="2 3">
    <name type="scientific">Winogradskyella marina</name>
    <dbReference type="NCBI Taxonomy" id="2785530"/>
    <lineage>
        <taxon>Bacteria</taxon>
        <taxon>Pseudomonadati</taxon>
        <taxon>Bacteroidota</taxon>
        <taxon>Flavobacteriia</taxon>
        <taxon>Flavobacteriales</taxon>
        <taxon>Flavobacteriaceae</taxon>
        <taxon>Winogradskyella</taxon>
    </lineage>
</organism>